<dbReference type="GO" id="GO:0003677">
    <property type="term" value="F:DNA binding"/>
    <property type="evidence" value="ECO:0007669"/>
    <property type="project" value="UniProtKB-UniRule"/>
</dbReference>
<dbReference type="PANTHER" id="PTHR47506">
    <property type="entry name" value="TRANSCRIPTIONAL REGULATORY PROTEIN"/>
    <property type="match status" value="1"/>
</dbReference>
<gene>
    <name evidence="6" type="ORF">HX828_21435</name>
</gene>
<evidence type="ECO:0000313" key="7">
    <source>
        <dbReference type="Proteomes" id="UP000537188"/>
    </source>
</evidence>
<dbReference type="Proteomes" id="UP000537188">
    <property type="component" value="Unassembled WGS sequence"/>
</dbReference>
<dbReference type="PANTHER" id="PTHR47506:SF6">
    <property type="entry name" value="HTH-TYPE TRANSCRIPTIONAL REPRESSOR NEMR"/>
    <property type="match status" value="1"/>
</dbReference>
<dbReference type="InterPro" id="IPR001647">
    <property type="entry name" value="HTH_TetR"/>
</dbReference>
<dbReference type="InterPro" id="IPR036271">
    <property type="entry name" value="Tet_transcr_reg_TetR-rel_C_sf"/>
</dbReference>
<accession>A0A7Y8K6Q1</accession>
<dbReference type="EMBL" id="JACARF010000025">
    <property type="protein sequence ID" value="NWE78117.1"/>
    <property type="molecule type" value="Genomic_DNA"/>
</dbReference>
<dbReference type="AlphaFoldDB" id="A0A7Y8K6Q1"/>
<evidence type="ECO:0000259" key="5">
    <source>
        <dbReference type="PROSITE" id="PS50977"/>
    </source>
</evidence>
<dbReference type="SUPFAM" id="SSF48498">
    <property type="entry name" value="Tetracyclin repressor-like, C-terminal domain"/>
    <property type="match status" value="1"/>
</dbReference>
<dbReference type="PRINTS" id="PR00455">
    <property type="entry name" value="HTHTETR"/>
</dbReference>
<dbReference type="Pfam" id="PF16925">
    <property type="entry name" value="TetR_C_13"/>
    <property type="match status" value="1"/>
</dbReference>
<evidence type="ECO:0000313" key="6">
    <source>
        <dbReference type="EMBL" id="NWE78117.1"/>
    </source>
</evidence>
<dbReference type="RefSeq" id="WP_177044021.1">
    <property type="nucleotide sequence ID" value="NZ_JACARE010000019.1"/>
</dbReference>
<sequence length="194" mass="20913">MGRPSRKDELLAAGIAVLHRQGYAGSSVDAIVEEAGMQKGSFFGHFGSKEAFASEALKGYFKGWTGNAEAILANPDLNNRAKLEALVRISTPGDCETYGYGCLIGNLAAEMSMRHDDVRNTLVDILAEWTRPFAQLVREGVASGEFRAGLEPEATARFLINALQGSVLRGKVDRTTEPYEDFLALASTLLLADA</sequence>
<dbReference type="PROSITE" id="PS50977">
    <property type="entry name" value="HTH_TETR_2"/>
    <property type="match status" value="1"/>
</dbReference>
<dbReference type="InterPro" id="IPR011075">
    <property type="entry name" value="TetR_C"/>
</dbReference>
<proteinExistence type="predicted"/>
<keyword evidence="2 4" id="KW-0238">DNA-binding</keyword>
<feature type="DNA-binding region" description="H-T-H motif" evidence="4">
    <location>
        <begin position="27"/>
        <end position="46"/>
    </location>
</feature>
<keyword evidence="1" id="KW-0805">Transcription regulation</keyword>
<dbReference type="Pfam" id="PF00440">
    <property type="entry name" value="TetR_N"/>
    <property type="match status" value="1"/>
</dbReference>
<keyword evidence="3" id="KW-0804">Transcription</keyword>
<dbReference type="SUPFAM" id="SSF46689">
    <property type="entry name" value="Homeodomain-like"/>
    <property type="match status" value="1"/>
</dbReference>
<name>A0A7Y8K6Q1_9PSED</name>
<feature type="domain" description="HTH tetR-type" evidence="5">
    <location>
        <begin position="4"/>
        <end position="64"/>
    </location>
</feature>
<protein>
    <submittedName>
        <fullName evidence="6">TetR family transcriptional regulator C-terminal domain-containing protein</fullName>
    </submittedName>
</protein>
<comment type="caution">
    <text evidence="6">The sequence shown here is derived from an EMBL/GenBank/DDBJ whole genome shotgun (WGS) entry which is preliminary data.</text>
</comment>
<evidence type="ECO:0000256" key="1">
    <source>
        <dbReference type="ARBA" id="ARBA00023015"/>
    </source>
</evidence>
<evidence type="ECO:0000256" key="2">
    <source>
        <dbReference type="ARBA" id="ARBA00023125"/>
    </source>
</evidence>
<dbReference type="InterPro" id="IPR009057">
    <property type="entry name" value="Homeodomain-like_sf"/>
</dbReference>
<evidence type="ECO:0000256" key="3">
    <source>
        <dbReference type="ARBA" id="ARBA00023163"/>
    </source>
</evidence>
<evidence type="ECO:0000256" key="4">
    <source>
        <dbReference type="PROSITE-ProRule" id="PRU00335"/>
    </source>
</evidence>
<reference evidence="6 7" key="1">
    <citation type="submission" date="2020-04" db="EMBL/GenBank/DDBJ databases">
        <title>Molecular characterization of pseudomonads from Agaricus bisporus reveal novel blotch 2 pathogens in Western Europe.</title>
        <authorList>
            <person name="Taparia T."/>
            <person name="Krijger M."/>
            <person name="Haynes E."/>
            <person name="Elpinstone J.G."/>
            <person name="Noble R."/>
            <person name="Van Der Wolf J."/>
        </authorList>
    </citation>
    <scope>NUCLEOTIDE SEQUENCE [LARGE SCALE GENOMIC DNA]</scope>
    <source>
        <strain evidence="6 7">IPO3781</strain>
    </source>
</reference>
<organism evidence="6 7">
    <name type="scientific">Pseudomonas yamanorum</name>
    <dbReference type="NCBI Taxonomy" id="515393"/>
    <lineage>
        <taxon>Bacteria</taxon>
        <taxon>Pseudomonadati</taxon>
        <taxon>Pseudomonadota</taxon>
        <taxon>Gammaproteobacteria</taxon>
        <taxon>Pseudomonadales</taxon>
        <taxon>Pseudomonadaceae</taxon>
        <taxon>Pseudomonas</taxon>
    </lineage>
</organism>
<dbReference type="Gene3D" id="1.10.357.10">
    <property type="entry name" value="Tetracycline Repressor, domain 2"/>
    <property type="match status" value="1"/>
</dbReference>